<evidence type="ECO:0000256" key="1">
    <source>
        <dbReference type="ARBA" id="ARBA00022729"/>
    </source>
</evidence>
<keyword evidence="1" id="KW-0732">Signal</keyword>
<feature type="domain" description="Secretion system C-terminal sorting" evidence="2">
    <location>
        <begin position="284"/>
        <end position="344"/>
    </location>
</feature>
<name>A0ABP1FAG3_9FLAO</name>
<reference evidence="3 4" key="1">
    <citation type="submission" date="2024-05" db="EMBL/GenBank/DDBJ databases">
        <authorList>
            <person name="Duchaud E."/>
        </authorList>
    </citation>
    <scope>NUCLEOTIDE SEQUENCE [LARGE SCALE GENOMIC DNA]</scope>
    <source>
        <strain evidence="3">Ena-SAMPLE-TAB-13-05-2024-13:56:06:370-140305</strain>
    </source>
</reference>
<dbReference type="InterPro" id="IPR011042">
    <property type="entry name" value="6-blade_b-propeller_TolB-like"/>
</dbReference>
<evidence type="ECO:0000313" key="3">
    <source>
        <dbReference type="EMBL" id="CAL2105329.1"/>
    </source>
</evidence>
<dbReference type="NCBIfam" id="TIGR04183">
    <property type="entry name" value="Por_Secre_tail"/>
    <property type="match status" value="1"/>
</dbReference>
<protein>
    <recommendedName>
        <fullName evidence="2">Secretion system C-terminal sorting domain-containing protein</fullName>
    </recommendedName>
</protein>
<dbReference type="EMBL" id="CAXJRC010000005">
    <property type="protein sequence ID" value="CAL2105329.1"/>
    <property type="molecule type" value="Genomic_DNA"/>
</dbReference>
<dbReference type="Pfam" id="PF18962">
    <property type="entry name" value="Por_Secre_tail"/>
    <property type="match status" value="1"/>
</dbReference>
<dbReference type="SUPFAM" id="SSF63825">
    <property type="entry name" value="YWTD domain"/>
    <property type="match status" value="1"/>
</dbReference>
<dbReference type="Gene3D" id="2.120.10.30">
    <property type="entry name" value="TolB, C-terminal domain"/>
    <property type="match status" value="1"/>
</dbReference>
<keyword evidence="4" id="KW-1185">Reference proteome</keyword>
<comment type="caution">
    <text evidence="3">The sequence shown here is derived from an EMBL/GenBank/DDBJ whole genome shotgun (WGS) entry which is preliminary data.</text>
</comment>
<organism evidence="3 4">
    <name type="scientific">Tenacibaculum vairaonense</name>
    <dbReference type="NCBI Taxonomy" id="3137860"/>
    <lineage>
        <taxon>Bacteria</taxon>
        <taxon>Pseudomonadati</taxon>
        <taxon>Bacteroidota</taxon>
        <taxon>Flavobacteriia</taxon>
        <taxon>Flavobacteriales</taxon>
        <taxon>Flavobacteriaceae</taxon>
        <taxon>Tenacibaculum</taxon>
    </lineage>
</organism>
<sequence>MKRIYLVLIFLVFGIKLKAQSELVVGNLKSPMSLDVKNNRLLVLEIDDTGKKGNVIKIDLVNGSKETIVNNIEEATVVKWYKEEFIIVQDHMVSLYDKDGKFKFRIAHGASVGDIVLLEDIMYYSDRAGKKIYKVDLTKGPLALIDRKEVIGNLDSPTSLAINGNELYFVEEGSNVVSKLNLAEEFPSKKKVFDGIPHRGAIETVDNVLYIGGLASNKILKVDLTQSSLVGEDYVSGIAGPLSLISEEDYLYYIEFSAGKVFKIKKAEVLSTETYVVKKILTPYPNPTTTYLNFSNEFLGKKMTIHNVLGQVVITKNKLNNKISVSKLQNGTYFVKVGNQLTKFIKN</sequence>
<proteinExistence type="predicted"/>
<accession>A0ABP1FAG3</accession>
<evidence type="ECO:0000313" key="4">
    <source>
        <dbReference type="Proteomes" id="UP001497602"/>
    </source>
</evidence>
<evidence type="ECO:0000259" key="2">
    <source>
        <dbReference type="Pfam" id="PF18962"/>
    </source>
</evidence>
<gene>
    <name evidence="3" type="ORF">T190115A13A_140096</name>
</gene>
<dbReference type="Proteomes" id="UP001497602">
    <property type="component" value="Unassembled WGS sequence"/>
</dbReference>
<dbReference type="RefSeq" id="WP_348737192.1">
    <property type="nucleotide sequence ID" value="NZ_CAXJRC010000005.1"/>
</dbReference>
<dbReference type="InterPro" id="IPR026444">
    <property type="entry name" value="Secre_tail"/>
</dbReference>